<dbReference type="GeneID" id="113205009"/>
<organism evidence="4 5">
    <name type="scientific">Frankliniella occidentalis</name>
    <name type="common">Western flower thrips</name>
    <name type="synonym">Euthrips occidentalis</name>
    <dbReference type="NCBI Taxonomy" id="133901"/>
    <lineage>
        <taxon>Eukaryota</taxon>
        <taxon>Metazoa</taxon>
        <taxon>Ecdysozoa</taxon>
        <taxon>Arthropoda</taxon>
        <taxon>Hexapoda</taxon>
        <taxon>Insecta</taxon>
        <taxon>Pterygota</taxon>
        <taxon>Neoptera</taxon>
        <taxon>Paraneoptera</taxon>
        <taxon>Thysanoptera</taxon>
        <taxon>Terebrantia</taxon>
        <taxon>Thripoidea</taxon>
        <taxon>Thripidae</taxon>
        <taxon>Frankliniella</taxon>
    </lineage>
</organism>
<dbReference type="RefSeq" id="XP_026276212.1">
    <property type="nucleotide sequence ID" value="XM_026420427.2"/>
</dbReference>
<name>A0A6J1S5C6_FRAOC</name>
<dbReference type="SUPFAM" id="SSF101898">
    <property type="entry name" value="NHL repeat"/>
    <property type="match status" value="1"/>
</dbReference>
<feature type="signal peptide" evidence="3">
    <location>
        <begin position="1"/>
        <end position="27"/>
    </location>
</feature>
<accession>A0A6J1S5C6</accession>
<dbReference type="InterPro" id="IPR009039">
    <property type="entry name" value="EAR"/>
</dbReference>
<evidence type="ECO:0000256" key="2">
    <source>
        <dbReference type="ARBA" id="ARBA00022737"/>
    </source>
</evidence>
<dbReference type="Proteomes" id="UP000504606">
    <property type="component" value="Unplaced"/>
</dbReference>
<dbReference type="OrthoDB" id="7936313at2759"/>
<feature type="chain" id="PRO_5026964213" evidence="3">
    <location>
        <begin position="28"/>
        <end position="1995"/>
    </location>
</feature>
<sequence>MKTSRWCIMSAWFAVIVLIALSVGTQAQYSFSVTEGMPNGTPSRDELQQLIKGEINDGKKRLAQNFLTTELRNRDSIDVTPAFTWKLGTIKGSAASTFRSFNQSFILSGKILYRLIEGPGQSNYNTEQVAKFPEFLGDIAFMESVEWEGLLYLVAAYKEGLLQLFTVAQTNEVILRQSIECHGTPTDAEFFMQDEKLFLIVSAKNGSAFVPVVVYRWYGTQLDEENRHLLIGASAVSTFPFRESVVITVAVDATESRTAGLEIFVRTGNKWQLVQFLPTSQPSALQHYTFHSENYLLVSTVQGPSIICWWAGTEMIIWDTLKSVESIRSIGVGYLKGETLILLAEKTRIKVYRPTAASFQFITEHEFSSSVQSASFYSKDDSISLLAITESNGQMIPNVLELQVVFKAATINHIPQGLDDPLLKCISSLEYKIKSQDIMLQDILSERSKLMILSNVGNFKGKLVVKKLVPNVAVVQRVNLTKEDSTTMILTRSELEEGIEKARGLAFRLADSLKNIVFKSSPSSLSGRLTTTKLYSSNINMESVYISKLNGVDFDPSKFLMYNKDQRLTGKITAETINVDSLHVSSLNHFKIEDMLRKSVDHQIISGLQLVDHIKARKVVIENDQIPVNGISMSRIITSKSREVIPVTGTKTFAGLDLQQLAVGLLNNVNFTQWIASLQQPNLPMPMPPTYPGAMTYKSNGDLRIHNLTVNGRINGVPINDLLHTLFLKGMSQTIKGDIHYRSQLNLQSLDALQVNEIPTSSLLTRTTHQVIKGLAVDSLSATDIIVGSLNGLKLSRDAAYLNSPFSVSTPVTFKSLESHELVLPPKASIAGQEVGRRLLNEPKIIYKGTVRVEGSLKLMDVKLDEVKVFLGDKLIDFHDLRLNYWTKSSDQEIKNILQSSNELSIQNLAINTINGHNIEDFVSLSSTKNLKGTWHFPPSTTVDGDLVHEPSALQSPVVLKELSSTIVKTSGEYVVSGSKIFLGGLSVNHLMAEYLDNRIVADLLGAKNTQGPAYQEIWVGGNLHVHSDISVGSVNKVNLCDRLSKALLIDRPGRIPSATISAVSATYINVNTINGVPFNLIGDPNHKTVPRVHRVTLKGNVFVPSFINVQSVNNKFVKKDYIERVVDKSKDAIIRGRKTFASQLSVEGSFDALDYNGIKLKNLFENVLSKTKDQLISARIRMKDIVASELKASLVNNIDVGNLLSSELMSRQHIEGDLLLTNDVDVIGHLYTATFEKTCDLNLVAKRLQTLDGRHWSSLLVNGNLDWTEDLHQRIAGLGYFLGSAVTINSNQVISGEVAFDYTASVDNFNSHKHINDIDFESIARDSLRKSLPDQVINSKKIFSTRLSTTTMHIMGNVAAKTVAGVNILKFNSSLVRVYGDQIVNGNKRFLQGFTADLLKVDTVNGLVPSEVACYDQPLLPPLHFLGPLEVKTDLSFNSVNDFKLDELLAERVTLDSSQQINGHINFIRDVTVEGEMVAPRINNLDIADIVLRDSLIEQEIRGKKHFAQNVRVDGPMEVDQLWNVDLRVAYSAALFKDENATIFGDLILGNIATLNANLDVIDTVNDMKMSDLARMLNSRYFRSLEGVQSIARTIQETNSLLTARGDLSELLYLELVADAAVSFTNTYRAIERMSDGSESFIDVYGWASNVHCGLPATCMCPAQYTVHASSEGQLRTTWSTGLKQNSTQRSFTFHLKDPHVTVIVKTNTVSRDTRCRLDGADRLNEVTLISWVEMGSNNELKEFSVNIDSKPILGYVSDVKTIVVNGHVYVVLGIYYNPYLDTTNLNSVVVYIDRTTQRARIVAEFPTQGVLSLDVFSTTAGHHLVVGNSFDSSKQSTKVSLDIYRFSPRTEELKLVKRIPSDSVVSAVSVVQGGDSLIVIAQKQLYAPVIVLKHDSAHDDYHFVQQLNPNSIPTGLGVFYVGQAGISDAYLGVTTSDDLFYLYKFSHIEGFKPVMQTELKGAQGFSSFFVGPRQYLLITSSSSPSVFEIVKQS</sequence>
<keyword evidence="1 3" id="KW-0732">Signal</keyword>
<proteinExistence type="predicted"/>
<keyword evidence="2" id="KW-0677">Repeat</keyword>
<evidence type="ECO:0000256" key="1">
    <source>
        <dbReference type="ARBA" id="ARBA00022729"/>
    </source>
</evidence>
<protein>
    <submittedName>
        <fullName evidence="5">Uncharacterized protein LOC113205009</fullName>
    </submittedName>
</protein>
<keyword evidence="4" id="KW-1185">Reference proteome</keyword>
<gene>
    <name evidence="5" type="primary">LOC113205009</name>
</gene>
<evidence type="ECO:0000313" key="5">
    <source>
        <dbReference type="RefSeq" id="XP_026276212.1"/>
    </source>
</evidence>
<evidence type="ECO:0000313" key="4">
    <source>
        <dbReference type="Proteomes" id="UP000504606"/>
    </source>
</evidence>
<reference evidence="5" key="1">
    <citation type="submission" date="2025-08" db="UniProtKB">
        <authorList>
            <consortium name="RefSeq"/>
        </authorList>
    </citation>
    <scope>IDENTIFICATION</scope>
    <source>
        <tissue evidence="5">Whole organism</tissue>
    </source>
</reference>
<dbReference type="PROSITE" id="PS50912">
    <property type="entry name" value="EAR"/>
    <property type="match status" value="1"/>
</dbReference>
<evidence type="ECO:0000256" key="3">
    <source>
        <dbReference type="SAM" id="SignalP"/>
    </source>
</evidence>
<dbReference type="KEGG" id="foc:113205009"/>